<name>A0ABQ5V2U2_9PROT</name>
<comment type="caution">
    <text evidence="3">The sequence shown here is derived from an EMBL/GenBank/DDBJ whole genome shotgun (WGS) entry which is preliminary data.</text>
</comment>
<dbReference type="SUPFAM" id="SSF82171">
    <property type="entry name" value="DPP6 N-terminal domain-like"/>
    <property type="match status" value="1"/>
</dbReference>
<organism evidence="3 4">
    <name type="scientific">Algimonas porphyrae</name>
    <dbReference type="NCBI Taxonomy" id="1128113"/>
    <lineage>
        <taxon>Bacteria</taxon>
        <taxon>Pseudomonadati</taxon>
        <taxon>Pseudomonadota</taxon>
        <taxon>Alphaproteobacteria</taxon>
        <taxon>Maricaulales</taxon>
        <taxon>Robiginitomaculaceae</taxon>
        <taxon>Algimonas</taxon>
    </lineage>
</organism>
<dbReference type="Pfam" id="PF00326">
    <property type="entry name" value="Peptidase_S9"/>
    <property type="match status" value="1"/>
</dbReference>
<dbReference type="RefSeq" id="WP_284373726.1">
    <property type="nucleotide sequence ID" value="NZ_BSNJ01000006.1"/>
</dbReference>
<gene>
    <name evidence="3" type="ORF">GCM10007854_27480</name>
</gene>
<dbReference type="Proteomes" id="UP001161390">
    <property type="component" value="Unassembled WGS sequence"/>
</dbReference>
<dbReference type="PANTHER" id="PTHR42776">
    <property type="entry name" value="SERINE PEPTIDASE S9 FAMILY MEMBER"/>
    <property type="match status" value="1"/>
</dbReference>
<dbReference type="InterPro" id="IPR001375">
    <property type="entry name" value="Peptidase_S9_cat"/>
</dbReference>
<evidence type="ECO:0000259" key="2">
    <source>
        <dbReference type="Pfam" id="PF00326"/>
    </source>
</evidence>
<dbReference type="PANTHER" id="PTHR42776:SF27">
    <property type="entry name" value="DIPEPTIDYL PEPTIDASE FAMILY MEMBER 6"/>
    <property type="match status" value="1"/>
</dbReference>
<dbReference type="EMBL" id="BSNJ01000006">
    <property type="protein sequence ID" value="GLQ21793.1"/>
    <property type="molecule type" value="Genomic_DNA"/>
</dbReference>
<keyword evidence="4" id="KW-1185">Reference proteome</keyword>
<sequence>MFPVTLALASIALAGPPSARDFAMKRTAMMMEMSPEGGKVAYIARSFETICRTTRLERLPPERCKPDERVSAPVDRLLVKDITDPSMPVLRKISIPDDYKVNWLEWSSPDTLLMSIETRWVIGARYYRQPIGRILAIKLDGSKLMSVLFGEEEKLRDSNVKLSGVVDLLPDDPDHVVMGARRNGDYDLFKVNIDDGTAERIAKGHPLTIRWFTNKQHKPAVRMDCATNTCREIKVHRLSDGEVPENPDAKWGEVLTLEVEQRGDEEVQTMTWVAAADHPDQFYVEVEGEDQSHRAIKIFDVRTNRFVKDVFSDPDHDVGGTLINAKTGDYAGAYLWRDRLEYHLVDTDLQTHMDRVNAHFGDRANVIIAGFSEDRRRALAFVSAPNDPGGYYIYEFDDQSLTQIVSAAEAIPSELPSRTDIVSIPTRDGQAITGYHTRPLQNGEPVTAAPLIVLVHGGPESRDYFDYDRDVQFLTSRGYQLLQINFRGSSGYGRTFAEAGYRQWAGTMHDDVIDATRFMVSSGHATPDRTCIMGHSYGGYAALFAGAKRPDLFACVIAGSGVSDLYQSLKDDRRTYGKNSSTFEYWTKSIGDMKTDRAELEAASPVNLASRFDDPVLLVHGEYDRIVDLDQSTKMQKALERAGKSVEKLVLPVGHRHDSWSIEVSTTYFERLEAFLGGVFPETTAAN</sequence>
<dbReference type="SUPFAM" id="SSF53474">
    <property type="entry name" value="alpha/beta-Hydrolases"/>
    <property type="match status" value="1"/>
</dbReference>
<dbReference type="InterPro" id="IPR029058">
    <property type="entry name" value="AB_hydrolase_fold"/>
</dbReference>
<evidence type="ECO:0000313" key="4">
    <source>
        <dbReference type="Proteomes" id="UP001161390"/>
    </source>
</evidence>
<feature type="domain" description="Peptidase S9 prolyl oligopeptidase catalytic" evidence="2">
    <location>
        <begin position="467"/>
        <end position="678"/>
    </location>
</feature>
<keyword evidence="1" id="KW-0378">Hydrolase</keyword>
<accession>A0ABQ5V2U2</accession>
<evidence type="ECO:0000256" key="1">
    <source>
        <dbReference type="ARBA" id="ARBA00022801"/>
    </source>
</evidence>
<evidence type="ECO:0000313" key="3">
    <source>
        <dbReference type="EMBL" id="GLQ21793.1"/>
    </source>
</evidence>
<dbReference type="Gene3D" id="3.40.50.1820">
    <property type="entry name" value="alpha/beta hydrolase"/>
    <property type="match status" value="1"/>
</dbReference>
<reference evidence="3" key="2">
    <citation type="submission" date="2023-01" db="EMBL/GenBank/DDBJ databases">
        <title>Draft genome sequence of Algimonas porphyrae strain NBRC 108216.</title>
        <authorList>
            <person name="Sun Q."/>
            <person name="Mori K."/>
        </authorList>
    </citation>
    <scope>NUCLEOTIDE SEQUENCE</scope>
    <source>
        <strain evidence="3">NBRC 108216</strain>
    </source>
</reference>
<reference evidence="3" key="1">
    <citation type="journal article" date="2014" name="Int. J. Syst. Evol. Microbiol.">
        <title>Complete genome of a new Firmicutes species belonging to the dominant human colonic microbiota ('Ruminococcus bicirculans') reveals two chromosomes and a selective capacity to utilize plant glucans.</title>
        <authorList>
            <consortium name="NISC Comparative Sequencing Program"/>
            <person name="Wegmann U."/>
            <person name="Louis P."/>
            <person name="Goesmann A."/>
            <person name="Henrissat B."/>
            <person name="Duncan S.H."/>
            <person name="Flint H.J."/>
        </authorList>
    </citation>
    <scope>NUCLEOTIDE SEQUENCE</scope>
    <source>
        <strain evidence="3">NBRC 108216</strain>
    </source>
</reference>
<protein>
    <submittedName>
        <fullName evidence="3">Prolyl oligopeptidase</fullName>
    </submittedName>
</protein>
<proteinExistence type="predicted"/>